<dbReference type="SUPFAM" id="SSF49503">
    <property type="entry name" value="Cupredoxins"/>
    <property type="match status" value="3"/>
</dbReference>
<evidence type="ECO:0000256" key="4">
    <source>
        <dbReference type="ARBA" id="ARBA00010609"/>
    </source>
</evidence>
<dbReference type="PANTHER" id="PTHR11709">
    <property type="entry name" value="MULTI-COPPER OXIDASE"/>
    <property type="match status" value="1"/>
</dbReference>
<keyword evidence="6" id="KW-0964">Secreted</keyword>
<dbReference type="STRING" id="1314785.A0A165B1V2"/>
<dbReference type="Pfam" id="PF07731">
    <property type="entry name" value="Cu-oxidase_2"/>
    <property type="match status" value="1"/>
</dbReference>
<dbReference type="FunFam" id="2.60.40.420:FF:000045">
    <property type="entry name" value="Laccase 2"/>
    <property type="match status" value="1"/>
</dbReference>
<dbReference type="InterPro" id="IPR011706">
    <property type="entry name" value="Cu-oxidase_C"/>
</dbReference>
<keyword evidence="7" id="KW-0479">Metal-binding</keyword>
<dbReference type="InterPro" id="IPR001117">
    <property type="entry name" value="Cu-oxidase_2nd"/>
</dbReference>
<dbReference type="GO" id="GO:0005507">
    <property type="term" value="F:copper ion binding"/>
    <property type="evidence" value="ECO:0007669"/>
    <property type="project" value="InterPro"/>
</dbReference>
<dbReference type="AlphaFoldDB" id="A0A165B1V2"/>
<keyword evidence="11" id="KW-0325">Glycoprotein</keyword>
<dbReference type="RefSeq" id="XP_040757814.1">
    <property type="nucleotide sequence ID" value="XM_040910274.1"/>
</dbReference>
<feature type="domain" description="Plastocyanin-like" evidence="15">
    <location>
        <begin position="23"/>
        <end position="142"/>
    </location>
</feature>
<keyword evidence="17" id="KW-1185">Reference proteome</keyword>
<sequence length="510" mass="55912">MTAMSFHMGTAASLGPHTILTLTNGPVTPDGFTREAVLVNGITPGPPITGWKGDNFLINVVNELQDPSMNKTSTVHWHGLFQHHSNAEDGTAFVTQCPIASGNSFLYDFDVPDQAGTFWYHSHETLQYCDGLRGPLIVYDPDDPYADLYDIDDESTIITLNDWYHVPALQVASPSLVDSILINGLGRQANDTTSPLSVITVTQEKRYRFRLISMSCDAYLNFTIDNHTVTVIEADGQNTKPLPDIDSIQIFAAQRYSLILEANQTIGNYWIRAVAPKKVDNQGTAIPPPGMAILRYVGAPDDEPKTTSHTNHPLNESDLRAYGDKPVPGKPYPGGADVNIQLDFAETATGLYTVNNVIFIPPPVPVLLQIMHGDFSPWDLMPTGSVYGLPPNKSVEISMPGGVGNSTHPLHLHGHTFSVVRSAGQLSPNYDDPVRRDTVNIGLLGDNVTIRFDTNNPGPWFLHCHIDFHLYQGFAVVMAEDTYATPLVDTPPPEWDALCPIYNSLPLSDD</sequence>
<dbReference type="CDD" id="cd13903">
    <property type="entry name" value="CuRO_3_Tv-LCC_like"/>
    <property type="match status" value="1"/>
</dbReference>
<dbReference type="InterPro" id="IPR045087">
    <property type="entry name" value="Cu-oxidase_fam"/>
</dbReference>
<dbReference type="EC" id="1.10.3.2" evidence="5"/>
<dbReference type="GeneID" id="63827303"/>
<comment type="similarity">
    <text evidence="4">Belongs to the multicopper oxidase family.</text>
</comment>
<evidence type="ECO:0000256" key="3">
    <source>
        <dbReference type="ARBA" id="ARBA00004613"/>
    </source>
</evidence>
<dbReference type="Gene3D" id="2.60.40.420">
    <property type="entry name" value="Cupredoxins - blue copper proteins"/>
    <property type="match status" value="3"/>
</dbReference>
<gene>
    <name evidence="16" type="ORF">LAESUDRAFT_732618</name>
</gene>
<evidence type="ECO:0000256" key="2">
    <source>
        <dbReference type="ARBA" id="ARBA00001935"/>
    </source>
</evidence>
<comment type="subcellular location">
    <subcellularLocation>
        <location evidence="3">Secreted</location>
    </subcellularLocation>
</comment>
<dbReference type="InterPro" id="IPR011707">
    <property type="entry name" value="Cu-oxidase-like_N"/>
</dbReference>
<evidence type="ECO:0000256" key="12">
    <source>
        <dbReference type="SAM" id="MobiDB-lite"/>
    </source>
</evidence>
<dbReference type="EMBL" id="KV427698">
    <property type="protein sequence ID" value="KZT00074.1"/>
    <property type="molecule type" value="Genomic_DNA"/>
</dbReference>
<organism evidence="16 17">
    <name type="scientific">Laetiporus sulphureus 93-53</name>
    <dbReference type="NCBI Taxonomy" id="1314785"/>
    <lineage>
        <taxon>Eukaryota</taxon>
        <taxon>Fungi</taxon>
        <taxon>Dikarya</taxon>
        <taxon>Basidiomycota</taxon>
        <taxon>Agaricomycotina</taxon>
        <taxon>Agaricomycetes</taxon>
        <taxon>Polyporales</taxon>
        <taxon>Laetiporus</taxon>
    </lineage>
</organism>
<comment type="cofactor">
    <cofactor evidence="2">
        <name>Cu cation</name>
        <dbReference type="ChEBI" id="CHEBI:23378"/>
    </cofactor>
</comment>
<dbReference type="OrthoDB" id="2121828at2759"/>
<evidence type="ECO:0000259" key="13">
    <source>
        <dbReference type="Pfam" id="PF00394"/>
    </source>
</evidence>
<evidence type="ECO:0000256" key="1">
    <source>
        <dbReference type="ARBA" id="ARBA00000349"/>
    </source>
</evidence>
<evidence type="ECO:0000256" key="5">
    <source>
        <dbReference type="ARBA" id="ARBA00012297"/>
    </source>
</evidence>
<dbReference type="PROSITE" id="PS00079">
    <property type="entry name" value="MULTICOPPER_OXIDASE1"/>
    <property type="match status" value="1"/>
</dbReference>
<evidence type="ECO:0000313" key="16">
    <source>
        <dbReference type="EMBL" id="KZT00074.1"/>
    </source>
</evidence>
<feature type="region of interest" description="Disordered" evidence="12">
    <location>
        <begin position="300"/>
        <end position="323"/>
    </location>
</feature>
<feature type="domain" description="Plastocyanin-like" evidence="14">
    <location>
        <begin position="360"/>
        <end position="481"/>
    </location>
</feature>
<evidence type="ECO:0000259" key="14">
    <source>
        <dbReference type="Pfam" id="PF07731"/>
    </source>
</evidence>
<protein>
    <recommendedName>
        <fullName evidence="5">laccase</fullName>
        <ecNumber evidence="5">1.10.3.2</ecNumber>
    </recommendedName>
</protein>
<proteinExistence type="inferred from homology"/>
<evidence type="ECO:0000259" key="15">
    <source>
        <dbReference type="Pfam" id="PF07732"/>
    </source>
</evidence>
<dbReference type="PANTHER" id="PTHR11709:SF511">
    <property type="entry name" value="LACCASE"/>
    <property type="match status" value="1"/>
</dbReference>
<dbReference type="InterPro" id="IPR033138">
    <property type="entry name" value="Cu_oxidase_CS"/>
</dbReference>
<evidence type="ECO:0000256" key="11">
    <source>
        <dbReference type="ARBA" id="ARBA00023180"/>
    </source>
</evidence>
<reference evidence="16 17" key="1">
    <citation type="journal article" date="2016" name="Mol. Biol. Evol.">
        <title>Comparative Genomics of Early-Diverging Mushroom-Forming Fungi Provides Insights into the Origins of Lignocellulose Decay Capabilities.</title>
        <authorList>
            <person name="Nagy L.G."/>
            <person name="Riley R."/>
            <person name="Tritt A."/>
            <person name="Adam C."/>
            <person name="Daum C."/>
            <person name="Floudas D."/>
            <person name="Sun H."/>
            <person name="Yadav J.S."/>
            <person name="Pangilinan J."/>
            <person name="Larsson K.H."/>
            <person name="Matsuura K."/>
            <person name="Barry K."/>
            <person name="Labutti K."/>
            <person name="Kuo R."/>
            <person name="Ohm R.A."/>
            <person name="Bhattacharya S.S."/>
            <person name="Shirouzu T."/>
            <person name="Yoshinaga Y."/>
            <person name="Martin F.M."/>
            <person name="Grigoriev I.V."/>
            <person name="Hibbett D.S."/>
        </authorList>
    </citation>
    <scope>NUCLEOTIDE SEQUENCE [LARGE SCALE GENOMIC DNA]</scope>
    <source>
        <strain evidence="16 17">93-53</strain>
    </source>
</reference>
<accession>A0A165B1V2</accession>
<dbReference type="Pfam" id="PF00394">
    <property type="entry name" value="Cu-oxidase"/>
    <property type="match status" value="1"/>
</dbReference>
<dbReference type="InterPro" id="IPR008972">
    <property type="entry name" value="Cupredoxin"/>
</dbReference>
<evidence type="ECO:0000256" key="8">
    <source>
        <dbReference type="ARBA" id="ARBA00023002"/>
    </source>
</evidence>
<evidence type="ECO:0000256" key="7">
    <source>
        <dbReference type="ARBA" id="ARBA00022723"/>
    </source>
</evidence>
<keyword evidence="10" id="KW-1015">Disulfide bond</keyword>
<evidence type="ECO:0000256" key="6">
    <source>
        <dbReference type="ARBA" id="ARBA00022525"/>
    </source>
</evidence>
<evidence type="ECO:0000256" key="9">
    <source>
        <dbReference type="ARBA" id="ARBA00023008"/>
    </source>
</evidence>
<keyword evidence="9" id="KW-0186">Copper</keyword>
<dbReference type="GO" id="GO:0052716">
    <property type="term" value="F:hydroquinone:oxygen oxidoreductase activity"/>
    <property type="evidence" value="ECO:0007669"/>
    <property type="project" value="UniProtKB-EC"/>
</dbReference>
<evidence type="ECO:0000256" key="10">
    <source>
        <dbReference type="ARBA" id="ARBA00023157"/>
    </source>
</evidence>
<dbReference type="Proteomes" id="UP000076871">
    <property type="component" value="Unassembled WGS sequence"/>
</dbReference>
<comment type="catalytic activity">
    <reaction evidence="1">
        <text>4 hydroquinone + O2 = 4 benzosemiquinone + 2 H2O</text>
        <dbReference type="Rhea" id="RHEA:11276"/>
        <dbReference type="ChEBI" id="CHEBI:15377"/>
        <dbReference type="ChEBI" id="CHEBI:15379"/>
        <dbReference type="ChEBI" id="CHEBI:17594"/>
        <dbReference type="ChEBI" id="CHEBI:17977"/>
        <dbReference type="EC" id="1.10.3.2"/>
    </reaction>
</comment>
<feature type="domain" description="Plastocyanin-like" evidence="13">
    <location>
        <begin position="154"/>
        <end position="298"/>
    </location>
</feature>
<evidence type="ECO:0000313" key="17">
    <source>
        <dbReference type="Proteomes" id="UP000076871"/>
    </source>
</evidence>
<dbReference type="GO" id="GO:0005576">
    <property type="term" value="C:extracellular region"/>
    <property type="evidence" value="ECO:0007669"/>
    <property type="project" value="UniProtKB-SubCell"/>
</dbReference>
<dbReference type="Pfam" id="PF07732">
    <property type="entry name" value="Cu-oxidase_3"/>
    <property type="match status" value="1"/>
</dbReference>
<name>A0A165B1V2_9APHY</name>
<keyword evidence="8" id="KW-0560">Oxidoreductase</keyword>
<dbReference type="InParanoid" id="A0A165B1V2"/>